<feature type="transmembrane region" description="Helical" evidence="7">
    <location>
        <begin position="34"/>
        <end position="57"/>
    </location>
</feature>
<dbReference type="STRING" id="4955.A0A1G4MH78"/>
<proteinExistence type="inferred from homology"/>
<dbReference type="GO" id="GO:0016020">
    <property type="term" value="C:membrane"/>
    <property type="evidence" value="ECO:0007669"/>
    <property type="project" value="UniProtKB-SubCell"/>
</dbReference>
<dbReference type="AlphaFoldDB" id="A0A1G4MH78"/>
<comment type="subcellular location">
    <subcellularLocation>
        <location evidence="1">Membrane</location>
    </subcellularLocation>
</comment>
<dbReference type="EMBL" id="LT598486">
    <property type="protein sequence ID" value="SCW03191.1"/>
    <property type="molecule type" value="Genomic_DNA"/>
</dbReference>
<evidence type="ECO:0000256" key="6">
    <source>
        <dbReference type="SAM" id="MobiDB-lite"/>
    </source>
</evidence>
<evidence type="ECO:0000256" key="1">
    <source>
        <dbReference type="ARBA" id="ARBA00004370"/>
    </source>
</evidence>
<keyword evidence="5 7" id="KW-0472">Membrane</keyword>
<evidence type="ECO:0000256" key="2">
    <source>
        <dbReference type="ARBA" id="ARBA00009530"/>
    </source>
</evidence>
<evidence type="ECO:0000256" key="3">
    <source>
        <dbReference type="ARBA" id="ARBA00022692"/>
    </source>
</evidence>
<comment type="similarity">
    <text evidence="2">Belongs to the UPF0057 (PMP3) family.</text>
</comment>
<reference evidence="8 9" key="1">
    <citation type="submission" date="2016-03" db="EMBL/GenBank/DDBJ databases">
        <authorList>
            <person name="Devillers H."/>
        </authorList>
    </citation>
    <scope>NUCLEOTIDE SEQUENCE [LARGE SCALE GENOMIC DNA]</scope>
    <source>
        <strain evidence="8">CBS 6772</strain>
    </source>
</reference>
<keyword evidence="4 7" id="KW-1133">Transmembrane helix</keyword>
<dbReference type="OrthoDB" id="2802411at2759"/>
<dbReference type="InterPro" id="IPR000612">
    <property type="entry name" value="PMP3"/>
</dbReference>
<evidence type="ECO:0000256" key="4">
    <source>
        <dbReference type="ARBA" id="ARBA00022989"/>
    </source>
</evidence>
<dbReference type="Proteomes" id="UP000190831">
    <property type="component" value="Chromosome G"/>
</dbReference>
<dbReference type="PROSITE" id="PS01309">
    <property type="entry name" value="UPF0057"/>
    <property type="match status" value="1"/>
</dbReference>
<keyword evidence="9" id="KW-1185">Reference proteome</keyword>
<evidence type="ECO:0000256" key="7">
    <source>
        <dbReference type="SAM" id="Phobius"/>
    </source>
</evidence>
<organism evidence="8 9">
    <name type="scientific">Lachancea fermentati</name>
    <name type="common">Zygosaccharomyces fermentati</name>
    <dbReference type="NCBI Taxonomy" id="4955"/>
    <lineage>
        <taxon>Eukaryota</taxon>
        <taxon>Fungi</taxon>
        <taxon>Dikarya</taxon>
        <taxon>Ascomycota</taxon>
        <taxon>Saccharomycotina</taxon>
        <taxon>Saccharomycetes</taxon>
        <taxon>Saccharomycetales</taxon>
        <taxon>Saccharomycetaceae</taxon>
        <taxon>Lachancea</taxon>
    </lineage>
</organism>
<evidence type="ECO:0000313" key="8">
    <source>
        <dbReference type="EMBL" id="SCW03191.1"/>
    </source>
</evidence>
<evidence type="ECO:0000313" key="9">
    <source>
        <dbReference type="Proteomes" id="UP000190831"/>
    </source>
</evidence>
<name>A0A1G4MH78_LACFM</name>
<protein>
    <submittedName>
        <fullName evidence="8">LAFE_0G05006g1_1</fullName>
    </submittedName>
</protein>
<keyword evidence="3 7" id="KW-0812">Transmembrane</keyword>
<feature type="region of interest" description="Disordered" evidence="6">
    <location>
        <begin position="85"/>
        <end position="142"/>
    </location>
</feature>
<dbReference type="Pfam" id="PF01679">
    <property type="entry name" value="Pmp3"/>
    <property type="match status" value="1"/>
</dbReference>
<evidence type="ECO:0000256" key="5">
    <source>
        <dbReference type="ARBA" id="ARBA00023136"/>
    </source>
</evidence>
<sequence>MASPYVERVLLSLLAIFIPPVAVGLRVGFRTKDTLINVLFTIILFVFGVAHALYVIFTTSNISASSHSDYTSLDNKDDLEAQIATVPSADSRGHNVTSNDEQSFFRDQVQEQPQDYSEGHSQDYSEAHSQEQPPNYNDVARPGVLTAAQAATDFKIQH</sequence>
<accession>A0A1G4MH78</accession>
<feature type="compositionally biased region" description="Basic and acidic residues" evidence="6">
    <location>
        <begin position="117"/>
        <end position="129"/>
    </location>
</feature>
<gene>
    <name evidence="8" type="ORF">LAFE_0G05006G</name>
</gene>